<dbReference type="Pfam" id="PF00480">
    <property type="entry name" value="ROK"/>
    <property type="match status" value="1"/>
</dbReference>
<sequence>MEEHYIGVDLGGTKILAGIFGTDYHCLATEKTKTKPEEGYDAVCGRIVKTVRAAAESAGIDPAKASGVGIGAPGSISSDESHVLFAPNLDWRDVALKADLEAQLGCPVWLGNDCNVAATGIHRLELEAKPNDMVSIFLGTGIGAGIITNGVFLTGATRAAGEVGHMVLDPDGPVCGCGTSGCFEALASRTAIFNRVKSAVNDGGELTQLMEADDPSVTRIRSGKLRRAVEAGDKLATAVLDETCFYTGLAIANLCNLLNPEVVSLGGGLIEQLHTVMLPKIRDAALGRIMPGARQVRIMATTLGDAAGITGAAILAHDHT</sequence>
<reference evidence="1" key="1">
    <citation type="submission" date="2018-05" db="EMBL/GenBank/DDBJ databases">
        <authorList>
            <person name="Lanie J.A."/>
            <person name="Ng W.-L."/>
            <person name="Kazmierczak K.M."/>
            <person name="Andrzejewski T.M."/>
            <person name="Davidsen T.M."/>
            <person name="Wayne K.J."/>
            <person name="Tettelin H."/>
            <person name="Glass J.I."/>
            <person name="Rusch D."/>
            <person name="Podicherti R."/>
            <person name="Tsui H.-C.T."/>
            <person name="Winkler M.E."/>
        </authorList>
    </citation>
    <scope>NUCLEOTIDE SEQUENCE</scope>
</reference>
<dbReference type="PROSITE" id="PS01125">
    <property type="entry name" value="ROK"/>
    <property type="match status" value="1"/>
</dbReference>
<dbReference type="InterPro" id="IPR049874">
    <property type="entry name" value="ROK_cs"/>
</dbReference>
<dbReference type="Gene3D" id="3.30.420.40">
    <property type="match status" value="2"/>
</dbReference>
<gene>
    <name evidence="1" type="ORF">METZ01_LOCUS90620</name>
</gene>
<dbReference type="InterPro" id="IPR043129">
    <property type="entry name" value="ATPase_NBD"/>
</dbReference>
<organism evidence="1">
    <name type="scientific">marine metagenome</name>
    <dbReference type="NCBI Taxonomy" id="408172"/>
    <lineage>
        <taxon>unclassified sequences</taxon>
        <taxon>metagenomes</taxon>
        <taxon>ecological metagenomes</taxon>
    </lineage>
</organism>
<dbReference type="SUPFAM" id="SSF53067">
    <property type="entry name" value="Actin-like ATPase domain"/>
    <property type="match status" value="1"/>
</dbReference>
<dbReference type="EMBL" id="UINC01008389">
    <property type="protein sequence ID" value="SVA37766.1"/>
    <property type="molecule type" value="Genomic_DNA"/>
</dbReference>
<dbReference type="AlphaFoldDB" id="A0A381VBL6"/>
<protein>
    <recommendedName>
        <fullName evidence="2">Glucokinase</fullName>
    </recommendedName>
</protein>
<dbReference type="PANTHER" id="PTHR18964:SF149">
    <property type="entry name" value="BIFUNCTIONAL UDP-N-ACETYLGLUCOSAMINE 2-EPIMERASE_N-ACETYLMANNOSAMINE KINASE"/>
    <property type="match status" value="1"/>
</dbReference>
<dbReference type="InterPro" id="IPR000600">
    <property type="entry name" value="ROK"/>
</dbReference>
<accession>A0A381VBL6</accession>
<proteinExistence type="predicted"/>
<name>A0A381VBL6_9ZZZZ</name>
<evidence type="ECO:0000313" key="1">
    <source>
        <dbReference type="EMBL" id="SVA37766.1"/>
    </source>
</evidence>
<evidence type="ECO:0008006" key="2">
    <source>
        <dbReference type="Google" id="ProtNLM"/>
    </source>
</evidence>
<dbReference type="PANTHER" id="PTHR18964">
    <property type="entry name" value="ROK (REPRESSOR, ORF, KINASE) FAMILY"/>
    <property type="match status" value="1"/>
</dbReference>